<organism evidence="2 3">
    <name type="scientific">Pararhodobacter zhoushanensis</name>
    <dbReference type="NCBI Taxonomy" id="2479545"/>
    <lineage>
        <taxon>Bacteria</taxon>
        <taxon>Pseudomonadati</taxon>
        <taxon>Pseudomonadota</taxon>
        <taxon>Alphaproteobacteria</taxon>
        <taxon>Rhodobacterales</taxon>
        <taxon>Paracoccaceae</taxon>
        <taxon>Pararhodobacter</taxon>
    </lineage>
</organism>
<dbReference type="InterPro" id="IPR050194">
    <property type="entry name" value="Glycosyltransferase_grp1"/>
</dbReference>
<reference evidence="2 3" key="1">
    <citation type="submission" date="2022-10" db="EMBL/GenBank/DDBJ databases">
        <title>Pararhodobacter sp. nov., isolated from marine algae.</title>
        <authorList>
            <person name="Choi B.J."/>
            <person name="Kim J.M."/>
            <person name="Lee J.K."/>
            <person name="Choi D.G."/>
            <person name="Jeon C.O."/>
        </authorList>
    </citation>
    <scope>NUCLEOTIDE SEQUENCE [LARGE SCALE GENOMIC DNA]</scope>
    <source>
        <strain evidence="2 3">ZQ420</strain>
    </source>
</reference>
<dbReference type="PANTHER" id="PTHR45947:SF15">
    <property type="entry name" value="TEICHURONIC ACID BIOSYNTHESIS GLYCOSYLTRANSFERASE TUAC-RELATED"/>
    <property type="match status" value="1"/>
</dbReference>
<dbReference type="PANTHER" id="PTHR45947">
    <property type="entry name" value="SULFOQUINOVOSYL TRANSFERASE SQD2"/>
    <property type="match status" value="1"/>
</dbReference>
<sequence>MKIGYILNTYPAPSQSFIRREMRALERRGIAVQRFAMRSFDGSLPDRSDQEEAAATDYVLAKGLFALLWALFLVGLQSPVRIYQALFLALKASRGSEAGLFKHLIYFLEAAYVTRRLGELQVDRMHAHFGTNATTVAMLASEMSGKPFSFTVHGPEEFDKPAAIALPLKLQKADFTVAISSYGRSQLCRLVDYRFWPRIRVVHCGIEPQHYDSARPMPVTRPVTMVNIGRFVEQKGQILLIEAMAEVARRGVDVRLVLVGDGPMRLPLERAIAHSGLGHRVELTGWLDEAGVRRAIDSAHALVLPSFAEGLPMVVMEAMVSARPVIATWVAGVPELMQEGRTGWLVPAGDAMALAEAITELATSPDDKLRRMGTTGRARVLMRHNIDTEAGKLAALFCQRPRTQSRAQRPRTQLV</sequence>
<dbReference type="GO" id="GO:0016757">
    <property type="term" value="F:glycosyltransferase activity"/>
    <property type="evidence" value="ECO:0007669"/>
    <property type="project" value="UniProtKB-KW"/>
</dbReference>
<keyword evidence="2" id="KW-0808">Transferase</keyword>
<dbReference type="SUPFAM" id="SSF53756">
    <property type="entry name" value="UDP-Glycosyltransferase/glycogen phosphorylase"/>
    <property type="match status" value="1"/>
</dbReference>
<dbReference type="Pfam" id="PF13439">
    <property type="entry name" value="Glyco_transf_4"/>
    <property type="match status" value="1"/>
</dbReference>
<feature type="domain" description="Glycosyltransferase subfamily 4-like N-terminal" evidence="1">
    <location>
        <begin position="103"/>
        <end position="209"/>
    </location>
</feature>
<name>A0ABT3GUQ0_9RHOB</name>
<gene>
    <name evidence="2" type="ORF">OKW52_03055</name>
</gene>
<proteinExistence type="predicted"/>
<comment type="caution">
    <text evidence="2">The sequence shown here is derived from an EMBL/GenBank/DDBJ whole genome shotgun (WGS) entry which is preliminary data.</text>
</comment>
<dbReference type="EMBL" id="JAPDFL010000001">
    <property type="protein sequence ID" value="MCW1931270.1"/>
    <property type="molecule type" value="Genomic_DNA"/>
</dbReference>
<dbReference type="Gene3D" id="3.40.50.2000">
    <property type="entry name" value="Glycogen Phosphorylase B"/>
    <property type="match status" value="2"/>
</dbReference>
<dbReference type="InterPro" id="IPR028098">
    <property type="entry name" value="Glyco_trans_4-like_N"/>
</dbReference>
<accession>A0ABT3GUQ0</accession>
<dbReference type="Pfam" id="PF13692">
    <property type="entry name" value="Glyco_trans_1_4"/>
    <property type="match status" value="1"/>
</dbReference>
<dbReference type="EC" id="2.4.-.-" evidence="2"/>
<dbReference type="RefSeq" id="WP_264504400.1">
    <property type="nucleotide sequence ID" value="NZ_JAPDFL010000001.1"/>
</dbReference>
<keyword evidence="3" id="KW-1185">Reference proteome</keyword>
<dbReference type="Proteomes" id="UP001208938">
    <property type="component" value="Unassembled WGS sequence"/>
</dbReference>
<evidence type="ECO:0000313" key="3">
    <source>
        <dbReference type="Proteomes" id="UP001208938"/>
    </source>
</evidence>
<evidence type="ECO:0000313" key="2">
    <source>
        <dbReference type="EMBL" id="MCW1931270.1"/>
    </source>
</evidence>
<keyword evidence="2" id="KW-0328">Glycosyltransferase</keyword>
<protein>
    <submittedName>
        <fullName evidence="2">Glycosyltransferase</fullName>
        <ecNumber evidence="2">2.4.-.-</ecNumber>
    </submittedName>
</protein>
<evidence type="ECO:0000259" key="1">
    <source>
        <dbReference type="Pfam" id="PF13439"/>
    </source>
</evidence>